<dbReference type="Gene3D" id="6.10.340.10">
    <property type="match status" value="1"/>
</dbReference>
<evidence type="ECO:0000313" key="1">
    <source>
        <dbReference type="EMBL" id="NHZ94063.1"/>
    </source>
</evidence>
<dbReference type="Proteomes" id="UP000609726">
    <property type="component" value="Unassembled WGS sequence"/>
</dbReference>
<feature type="non-terminal residue" evidence="1">
    <location>
        <position position="99"/>
    </location>
</feature>
<evidence type="ECO:0000313" key="2">
    <source>
        <dbReference type="Proteomes" id="UP000609726"/>
    </source>
</evidence>
<proteinExistence type="predicted"/>
<reference evidence="1 2" key="1">
    <citation type="submission" date="2019-10" db="EMBL/GenBank/DDBJ databases">
        <title>Taxonomy of Antarctic Massilia spp.: description of Massilia rubra sp. nov., Massilia aquatica sp. nov., Massilia mucilaginosa sp. nov., Massilia frigida sp. nov. isolated from streams, lakes and regoliths.</title>
        <authorList>
            <person name="Holochova P."/>
            <person name="Sedlacek I."/>
            <person name="Kralova S."/>
            <person name="Maslanova I."/>
            <person name="Busse H.-J."/>
            <person name="Stankova E."/>
            <person name="Vrbovska V."/>
            <person name="Kovarovic V."/>
            <person name="Bartak M."/>
            <person name="Svec P."/>
            <person name="Pantucek R."/>
        </authorList>
    </citation>
    <scope>NUCLEOTIDE SEQUENCE [LARGE SCALE GENOMIC DNA]</scope>
    <source>
        <strain evidence="1 2">CCM 8733</strain>
    </source>
</reference>
<accession>A0ABX0P4S6</accession>
<keyword evidence="2" id="KW-1185">Reference proteome</keyword>
<dbReference type="EMBL" id="WHJH01000265">
    <property type="protein sequence ID" value="NHZ94063.1"/>
    <property type="molecule type" value="Genomic_DNA"/>
</dbReference>
<sequence>MILLVFCSLAAGIAIGLWITRALTRQLGGEPAYAADVAGAIAAGKLSTSIQLRANDQTSLLFAMEVMRTSLAKIVGQVRSGTDTIATASSQIAAGNLDI</sequence>
<gene>
    <name evidence="1" type="ORF">F2P45_34550</name>
</gene>
<name>A0ABX0P4S6_9BURK</name>
<organism evidence="1 2">
    <name type="scientific">Massilia mucilaginosa</name>
    <dbReference type="NCBI Taxonomy" id="2609282"/>
    <lineage>
        <taxon>Bacteria</taxon>
        <taxon>Pseudomonadati</taxon>
        <taxon>Pseudomonadota</taxon>
        <taxon>Betaproteobacteria</taxon>
        <taxon>Burkholderiales</taxon>
        <taxon>Oxalobacteraceae</taxon>
        <taxon>Telluria group</taxon>
        <taxon>Massilia</taxon>
    </lineage>
</organism>
<protein>
    <submittedName>
        <fullName evidence="1">Methyl-accepting chemotaxis protein</fullName>
    </submittedName>
</protein>
<comment type="caution">
    <text evidence="1">The sequence shown here is derived from an EMBL/GenBank/DDBJ whole genome shotgun (WGS) entry which is preliminary data.</text>
</comment>